<organism evidence="12 13">
    <name type="scientific">Crucibulum laeve</name>
    <dbReference type="NCBI Taxonomy" id="68775"/>
    <lineage>
        <taxon>Eukaryota</taxon>
        <taxon>Fungi</taxon>
        <taxon>Dikarya</taxon>
        <taxon>Basidiomycota</taxon>
        <taxon>Agaricomycotina</taxon>
        <taxon>Agaricomycetes</taxon>
        <taxon>Agaricomycetidae</taxon>
        <taxon>Agaricales</taxon>
        <taxon>Agaricineae</taxon>
        <taxon>Nidulariaceae</taxon>
        <taxon>Crucibulum</taxon>
    </lineage>
</organism>
<comment type="similarity">
    <text evidence="3">Belongs to the telombin family.</text>
</comment>
<dbReference type="AlphaFoldDB" id="A0A5C3MCJ5"/>
<dbReference type="InterPro" id="IPR012340">
    <property type="entry name" value="NA-bd_OB-fold"/>
</dbReference>
<evidence type="ECO:0000256" key="5">
    <source>
        <dbReference type="ARBA" id="ARBA00022454"/>
    </source>
</evidence>
<keyword evidence="8" id="KW-0539">Nucleus</keyword>
<dbReference type="GO" id="GO:0098505">
    <property type="term" value="F:G-rich strand telomeric DNA binding"/>
    <property type="evidence" value="ECO:0007669"/>
    <property type="project" value="TreeGrafter"/>
</dbReference>
<evidence type="ECO:0000313" key="12">
    <source>
        <dbReference type="EMBL" id="TFK42385.1"/>
    </source>
</evidence>
<dbReference type="STRING" id="68775.A0A5C3MCJ5"/>
<protein>
    <recommendedName>
        <fullName evidence="4">Protection of telomeres protein 1</fullName>
    </recommendedName>
</protein>
<dbReference type="GO" id="GO:0010521">
    <property type="term" value="F:telomerase inhibitor activity"/>
    <property type="evidence" value="ECO:0007669"/>
    <property type="project" value="TreeGrafter"/>
</dbReference>
<feature type="domain" description="Protection of telomeres protein 1 ssDNA-binding" evidence="11">
    <location>
        <begin position="747"/>
        <end position="879"/>
    </location>
</feature>
<dbReference type="InterPro" id="IPR032042">
    <property type="entry name" value="POT1PC"/>
</dbReference>
<feature type="compositionally biased region" description="Polar residues" evidence="9">
    <location>
        <begin position="268"/>
        <end position="277"/>
    </location>
</feature>
<dbReference type="PANTHER" id="PTHR14513">
    <property type="entry name" value="PROTECTION OF TELOMERES 1"/>
    <property type="match status" value="1"/>
</dbReference>
<keyword evidence="6" id="KW-0779">Telomere</keyword>
<dbReference type="PANTHER" id="PTHR14513:SF0">
    <property type="entry name" value="PROTECTION OF TELOMERES PROTEIN 1"/>
    <property type="match status" value="1"/>
</dbReference>
<evidence type="ECO:0000256" key="8">
    <source>
        <dbReference type="ARBA" id="ARBA00023242"/>
    </source>
</evidence>
<evidence type="ECO:0000256" key="1">
    <source>
        <dbReference type="ARBA" id="ARBA00004123"/>
    </source>
</evidence>
<dbReference type="InterPro" id="IPR011564">
    <property type="entry name" value="Telomer_end-bd_POT1/Cdc13"/>
</dbReference>
<evidence type="ECO:0000259" key="11">
    <source>
        <dbReference type="Pfam" id="PF16686"/>
    </source>
</evidence>
<dbReference type="Proteomes" id="UP000308652">
    <property type="component" value="Unassembled WGS sequence"/>
</dbReference>
<gene>
    <name evidence="12" type="ORF">BDQ12DRAFT_676116</name>
</gene>
<sequence>MKRGNESDPNLLNNNKRAKVSTNNTSATALDELFKDPSQLKRPLNILHNELDGNGYVHGKVIMAYPGTTHGGRLVYIINSNQTQTQKLRFDLSISAELRSEIVDLKIHDEVFVSLRGCDKQPKPVTSAPNALPLILHYEQGVAFRCIRKNESDITVDTWNTKETQEYDADDWFPTPPVVDSSSTTIVKSVIEKRHAPMEQYIKEAIGEEPIPPITRAPATVQKDETQEVRNLTPVTMLTDSTSKQQLHASTTKSLEPGNQPFRANAVVSGSSENATATDAPLEKRKKTRKERQGRDRGKAKKVVDSPTVPSMDSLEQNAKPPVVRGPPERQQVNLTVGSVAGSISMATGNTAQVPKIAGSHSPKAFSPNEPSQMNAPMPNHSTNISFSAPDMKQKPIGPLTLHAGFRCSTALYRALSSLHSLGANVIVNIIGVVNTVSSVTKTRKGELSCSVTLVDPSNTIVDQIFAPEGFRVNCFTKKYPQWLPQPVPGNVLIFHNVKLSLYNGNITGVGYSDKLQWAIYAPEKGEVHYGDQVNVPQSEGLADGYGLRFTPFFIPSEEEIRYCLQMSDWWREVLKLRKEEEGKANYIGEVVSKPPGRITRQHRLVQDAGPNIAPDGYFDCTVQVLHGWQNDNGVYTLYVTDYTKNAEISSTHSGWCLPALSDYVLKMEMWDDASKMGLNMRTGEYYHINNARMVRSKGGYMEAKVTQTKIRQLQDDDTDDMHLTALLERKKALGLQDIASSFEHRLIKDIEDNKFFDCTVEILHTVPATANKAAFIYVTDYTSHPNLFATQLQEAWARRLEGHVAKIVLMDAQSTMAESVKIGSYYSIKKLRLKRSTTGNQFQGFLGGNEPLIRMLNATNKENQHLADLLKRKEEWQKDPSRPQIANPAPLIPVYKPEVTSIHDKRRIHTSIKDVKENISCPEKFRIIARIVNLFPTHHPESAVAFCTNCKNHLPKHQAACYDCNDWEHAYVQYQYQLFLHVEDEHQDPLLISISDDCKFFDGLKRVNFDRDSSAYGDFCRRIEPLVRKRSTEDGLLSLIVHSWPTPDGKRAYGLTSLES</sequence>
<dbReference type="Gene3D" id="2.40.50.140">
    <property type="entry name" value="Nucleic acid-binding proteins"/>
    <property type="match status" value="3"/>
</dbReference>
<dbReference type="EMBL" id="ML213592">
    <property type="protein sequence ID" value="TFK42385.1"/>
    <property type="molecule type" value="Genomic_DNA"/>
</dbReference>
<name>A0A5C3MCJ5_9AGAR</name>
<accession>A0A5C3MCJ5</accession>
<dbReference type="GO" id="GO:0000783">
    <property type="term" value="C:nuclear telomere cap complex"/>
    <property type="evidence" value="ECO:0007669"/>
    <property type="project" value="TreeGrafter"/>
</dbReference>
<keyword evidence="7" id="KW-0238">DNA-binding</keyword>
<feature type="domain" description="Telomeric single stranded DNA binding POT1/Cdc13" evidence="10">
    <location>
        <begin position="425"/>
        <end position="527"/>
    </location>
</feature>
<evidence type="ECO:0000256" key="6">
    <source>
        <dbReference type="ARBA" id="ARBA00022895"/>
    </source>
</evidence>
<keyword evidence="5" id="KW-0158">Chromosome</keyword>
<comment type="subcellular location">
    <subcellularLocation>
        <location evidence="2">Chromosome</location>
        <location evidence="2">Telomere</location>
    </subcellularLocation>
    <subcellularLocation>
        <location evidence="1">Nucleus</location>
    </subcellularLocation>
</comment>
<feature type="compositionally biased region" description="Polar residues" evidence="9">
    <location>
        <begin position="7"/>
        <end position="23"/>
    </location>
</feature>
<evidence type="ECO:0000259" key="10">
    <source>
        <dbReference type="Pfam" id="PF02765"/>
    </source>
</evidence>
<feature type="region of interest" description="Disordered" evidence="9">
    <location>
        <begin position="1"/>
        <end position="23"/>
    </location>
</feature>
<dbReference type="SUPFAM" id="SSF50249">
    <property type="entry name" value="Nucleic acid-binding proteins"/>
    <property type="match status" value="3"/>
</dbReference>
<dbReference type="GO" id="GO:0032210">
    <property type="term" value="P:regulation of telomere maintenance via telomerase"/>
    <property type="evidence" value="ECO:0007669"/>
    <property type="project" value="TreeGrafter"/>
</dbReference>
<evidence type="ECO:0000256" key="7">
    <source>
        <dbReference type="ARBA" id="ARBA00023125"/>
    </source>
</evidence>
<dbReference type="GO" id="GO:0016233">
    <property type="term" value="P:telomere capping"/>
    <property type="evidence" value="ECO:0007669"/>
    <property type="project" value="TreeGrafter"/>
</dbReference>
<reference evidence="12 13" key="1">
    <citation type="journal article" date="2019" name="Nat. Ecol. Evol.">
        <title>Megaphylogeny resolves global patterns of mushroom evolution.</title>
        <authorList>
            <person name="Varga T."/>
            <person name="Krizsan K."/>
            <person name="Foldi C."/>
            <person name="Dima B."/>
            <person name="Sanchez-Garcia M."/>
            <person name="Sanchez-Ramirez S."/>
            <person name="Szollosi G.J."/>
            <person name="Szarkandi J.G."/>
            <person name="Papp V."/>
            <person name="Albert L."/>
            <person name="Andreopoulos W."/>
            <person name="Angelini C."/>
            <person name="Antonin V."/>
            <person name="Barry K.W."/>
            <person name="Bougher N.L."/>
            <person name="Buchanan P."/>
            <person name="Buyck B."/>
            <person name="Bense V."/>
            <person name="Catcheside P."/>
            <person name="Chovatia M."/>
            <person name="Cooper J."/>
            <person name="Damon W."/>
            <person name="Desjardin D."/>
            <person name="Finy P."/>
            <person name="Geml J."/>
            <person name="Haridas S."/>
            <person name="Hughes K."/>
            <person name="Justo A."/>
            <person name="Karasinski D."/>
            <person name="Kautmanova I."/>
            <person name="Kiss B."/>
            <person name="Kocsube S."/>
            <person name="Kotiranta H."/>
            <person name="LaButti K.M."/>
            <person name="Lechner B.E."/>
            <person name="Liimatainen K."/>
            <person name="Lipzen A."/>
            <person name="Lukacs Z."/>
            <person name="Mihaltcheva S."/>
            <person name="Morgado L.N."/>
            <person name="Niskanen T."/>
            <person name="Noordeloos M.E."/>
            <person name="Ohm R.A."/>
            <person name="Ortiz-Santana B."/>
            <person name="Ovrebo C."/>
            <person name="Racz N."/>
            <person name="Riley R."/>
            <person name="Savchenko A."/>
            <person name="Shiryaev A."/>
            <person name="Soop K."/>
            <person name="Spirin V."/>
            <person name="Szebenyi C."/>
            <person name="Tomsovsky M."/>
            <person name="Tulloss R.E."/>
            <person name="Uehling J."/>
            <person name="Grigoriev I.V."/>
            <person name="Vagvolgyi C."/>
            <person name="Papp T."/>
            <person name="Martin F.M."/>
            <person name="Miettinen O."/>
            <person name="Hibbett D.S."/>
            <person name="Nagy L.G."/>
        </authorList>
    </citation>
    <scope>NUCLEOTIDE SEQUENCE [LARGE SCALE GENOMIC DNA]</scope>
    <source>
        <strain evidence="12 13">CBS 166.37</strain>
    </source>
</reference>
<evidence type="ECO:0000256" key="9">
    <source>
        <dbReference type="SAM" id="MobiDB-lite"/>
    </source>
</evidence>
<evidence type="ECO:0000256" key="2">
    <source>
        <dbReference type="ARBA" id="ARBA00004574"/>
    </source>
</evidence>
<dbReference type="OrthoDB" id="2186770at2759"/>
<dbReference type="Pfam" id="PF02765">
    <property type="entry name" value="POT1"/>
    <property type="match status" value="1"/>
</dbReference>
<feature type="compositionally biased region" description="Polar residues" evidence="9">
    <location>
        <begin position="308"/>
        <end position="317"/>
    </location>
</feature>
<dbReference type="Pfam" id="PF16686">
    <property type="entry name" value="POT1PC"/>
    <property type="match status" value="2"/>
</dbReference>
<dbReference type="InterPro" id="IPR028389">
    <property type="entry name" value="POT1"/>
</dbReference>
<keyword evidence="13" id="KW-1185">Reference proteome</keyword>
<feature type="compositionally biased region" description="Polar residues" evidence="9">
    <location>
        <begin position="229"/>
        <end position="254"/>
    </location>
</feature>
<feature type="domain" description="Protection of telomeres protein 1 ssDNA-binding" evidence="11">
    <location>
        <begin position="613"/>
        <end position="651"/>
    </location>
</feature>
<evidence type="ECO:0000256" key="4">
    <source>
        <dbReference type="ARBA" id="ARBA00015253"/>
    </source>
</evidence>
<evidence type="ECO:0000313" key="13">
    <source>
        <dbReference type="Proteomes" id="UP000308652"/>
    </source>
</evidence>
<proteinExistence type="inferred from homology"/>
<evidence type="ECO:0000256" key="3">
    <source>
        <dbReference type="ARBA" id="ARBA00008442"/>
    </source>
</evidence>
<feature type="region of interest" description="Disordered" evidence="9">
    <location>
        <begin position="222"/>
        <end position="331"/>
    </location>
</feature>